<gene>
    <name evidence="2" type="ORF">LMG32879_001861</name>
</gene>
<dbReference type="EMBL" id="CATKSH010000010">
    <property type="protein sequence ID" value="CAI9121017.1"/>
    <property type="molecule type" value="Genomic_DNA"/>
</dbReference>
<comment type="caution">
    <text evidence="2">The sequence shown here is derived from an EMBL/GenBank/DDBJ whole genome shotgun (WGS) entry which is preliminary data.</text>
</comment>
<proteinExistence type="predicted"/>
<dbReference type="RefSeq" id="WP_289842187.1">
    <property type="nucleotide sequence ID" value="NZ_CATKSH010000010.1"/>
</dbReference>
<dbReference type="AlphaFoldDB" id="A0AA35V1N0"/>
<evidence type="ECO:0000313" key="3">
    <source>
        <dbReference type="Proteomes" id="UP001176960"/>
    </source>
</evidence>
<keyword evidence="3" id="KW-1185">Reference proteome</keyword>
<protein>
    <submittedName>
        <fullName evidence="2">Uncharacterized protein</fullName>
    </submittedName>
</protein>
<accession>A0AA35V1N0</accession>
<dbReference type="Proteomes" id="UP001176960">
    <property type="component" value="Unassembled WGS sequence"/>
</dbReference>
<reference evidence="2" key="1">
    <citation type="submission" date="2023-03" db="EMBL/GenBank/DDBJ databases">
        <authorList>
            <person name="Cleenwerck I."/>
        </authorList>
    </citation>
    <scope>NUCLEOTIDE SEQUENCE</scope>
    <source>
        <strain evidence="2">LMG 32879</strain>
    </source>
</reference>
<evidence type="ECO:0000256" key="1">
    <source>
        <dbReference type="SAM" id="MobiDB-lite"/>
    </source>
</evidence>
<sequence length="334" mass="36999">MTSSAVAAIPAAQSPLLEGITQDGCPIRNLYDRWEPEQRLQLSPEVQCLLLRDSDSGREAVWYLDTAGCYLGSHIEVTHKFSADAILAPLERDLIPLTLSSLATMPTEGPGNLPALPQFLAIQLAIAWMVRHPSAISPTQDKQHLTDDRIHLTLATRSGEGPLLTTSPYSSRPLLEQIVFSIEGQRVYRFYDETVNSAFYLAWDETQLDQTPALYCPTAELLISDQPNPTLLPARILAWYMSHPEHIEDIHNASVLSAQEYGLGSASRVSEIPEAPGHLTENTSKSEAWQYLTNMPDSDVGAFSPTQPETRSTSATNPHRPGLLSRLKGMFRRR</sequence>
<organism evidence="2 3">
    <name type="scientific">Brytella acorum</name>
    <dbReference type="NCBI Taxonomy" id="2959299"/>
    <lineage>
        <taxon>Bacteria</taxon>
        <taxon>Pseudomonadati</taxon>
        <taxon>Pseudomonadota</taxon>
        <taxon>Alphaproteobacteria</taxon>
        <taxon>Acetobacterales</taxon>
        <taxon>Acetobacteraceae</taxon>
        <taxon>Brytella</taxon>
    </lineage>
</organism>
<name>A0AA35V1N0_9PROT</name>
<feature type="compositionally biased region" description="Polar residues" evidence="1">
    <location>
        <begin position="304"/>
        <end position="317"/>
    </location>
</feature>
<feature type="region of interest" description="Disordered" evidence="1">
    <location>
        <begin position="297"/>
        <end position="323"/>
    </location>
</feature>
<evidence type="ECO:0000313" key="2">
    <source>
        <dbReference type="EMBL" id="CAI9121017.1"/>
    </source>
</evidence>